<dbReference type="InterPro" id="IPR036942">
    <property type="entry name" value="Beta-barrel_TonB_sf"/>
</dbReference>
<dbReference type="Pfam" id="PF07715">
    <property type="entry name" value="Plug"/>
    <property type="match status" value="1"/>
</dbReference>
<evidence type="ECO:0000256" key="9">
    <source>
        <dbReference type="ARBA" id="ARBA00023237"/>
    </source>
</evidence>
<dbReference type="EMBL" id="AUZX01011304">
    <property type="protein sequence ID" value="EQD43873.1"/>
    <property type="molecule type" value="Genomic_DNA"/>
</dbReference>
<gene>
    <name evidence="11" type="ORF">B1A_15406</name>
</gene>
<proteinExistence type="predicted"/>
<comment type="subcellular location">
    <subcellularLocation>
        <location evidence="1">Cell outer membrane</location>
        <topology evidence="1">Multi-pass membrane protein</topology>
    </subcellularLocation>
</comment>
<evidence type="ECO:0000256" key="1">
    <source>
        <dbReference type="ARBA" id="ARBA00004571"/>
    </source>
</evidence>
<feature type="non-terminal residue" evidence="11">
    <location>
        <position position="165"/>
    </location>
</feature>
<dbReference type="SUPFAM" id="SSF56935">
    <property type="entry name" value="Porins"/>
    <property type="match status" value="1"/>
</dbReference>
<evidence type="ECO:0000259" key="10">
    <source>
        <dbReference type="Pfam" id="PF07715"/>
    </source>
</evidence>
<accession>T0ZG99</accession>
<keyword evidence="9" id="KW-0998">Cell outer membrane</keyword>
<dbReference type="PROSITE" id="PS52016">
    <property type="entry name" value="TONB_DEPENDENT_REC_3"/>
    <property type="match status" value="1"/>
</dbReference>
<dbReference type="PANTHER" id="PTHR32552:SF81">
    <property type="entry name" value="TONB-DEPENDENT OUTER MEMBRANE RECEPTOR"/>
    <property type="match status" value="1"/>
</dbReference>
<dbReference type="GO" id="GO:0009279">
    <property type="term" value="C:cell outer membrane"/>
    <property type="evidence" value="ECO:0007669"/>
    <property type="project" value="UniProtKB-SubCell"/>
</dbReference>
<evidence type="ECO:0000256" key="6">
    <source>
        <dbReference type="ARBA" id="ARBA00023065"/>
    </source>
</evidence>
<dbReference type="GO" id="GO:0006826">
    <property type="term" value="P:iron ion transport"/>
    <property type="evidence" value="ECO:0007669"/>
    <property type="project" value="UniProtKB-KW"/>
</dbReference>
<keyword evidence="7" id="KW-0798">TonB box</keyword>
<organism evidence="11">
    <name type="scientific">mine drainage metagenome</name>
    <dbReference type="NCBI Taxonomy" id="410659"/>
    <lineage>
        <taxon>unclassified sequences</taxon>
        <taxon>metagenomes</taxon>
        <taxon>ecological metagenomes</taxon>
    </lineage>
</organism>
<keyword evidence="3" id="KW-0410">Iron transport</keyword>
<keyword evidence="8" id="KW-0472">Membrane</keyword>
<dbReference type="InterPro" id="IPR012910">
    <property type="entry name" value="Plug_dom"/>
</dbReference>
<keyword evidence="5" id="KW-0408">Iron</keyword>
<comment type="caution">
    <text evidence="11">The sequence shown here is derived from an EMBL/GenBank/DDBJ whole genome shotgun (WGS) entry which is preliminary data.</text>
</comment>
<dbReference type="PANTHER" id="PTHR32552">
    <property type="entry name" value="FERRICHROME IRON RECEPTOR-RELATED"/>
    <property type="match status" value="1"/>
</dbReference>
<keyword evidence="4" id="KW-0812">Transmembrane</keyword>
<evidence type="ECO:0000313" key="11">
    <source>
        <dbReference type="EMBL" id="EQD43873.1"/>
    </source>
</evidence>
<reference evidence="11" key="2">
    <citation type="journal article" date="2014" name="ISME J.">
        <title>Microbial stratification in low pH oxic and suboxic macroscopic growths along an acid mine drainage.</title>
        <authorList>
            <person name="Mendez-Garcia C."/>
            <person name="Mesa V."/>
            <person name="Sprenger R.R."/>
            <person name="Richter M."/>
            <person name="Diez M.S."/>
            <person name="Solano J."/>
            <person name="Bargiela R."/>
            <person name="Golyshina O.V."/>
            <person name="Manteca A."/>
            <person name="Ramos J.L."/>
            <person name="Gallego J.R."/>
            <person name="Llorente I."/>
            <person name="Martins Dos Santos V.A."/>
            <person name="Jensen O.N."/>
            <person name="Pelaez A.I."/>
            <person name="Sanchez J."/>
            <person name="Ferrer M."/>
        </authorList>
    </citation>
    <scope>NUCLEOTIDE SEQUENCE</scope>
</reference>
<name>T0ZG99_9ZZZZ</name>
<dbReference type="Gene3D" id="2.40.170.20">
    <property type="entry name" value="TonB-dependent receptor, beta-barrel domain"/>
    <property type="match status" value="1"/>
</dbReference>
<evidence type="ECO:0000256" key="4">
    <source>
        <dbReference type="ARBA" id="ARBA00022692"/>
    </source>
</evidence>
<keyword evidence="2" id="KW-0813">Transport</keyword>
<dbReference type="InterPro" id="IPR039426">
    <property type="entry name" value="TonB-dep_rcpt-like"/>
</dbReference>
<keyword evidence="11" id="KW-0675">Receptor</keyword>
<evidence type="ECO:0000256" key="3">
    <source>
        <dbReference type="ARBA" id="ARBA00022496"/>
    </source>
</evidence>
<protein>
    <submittedName>
        <fullName evidence="11">TonB-dependent receptor</fullName>
    </submittedName>
</protein>
<dbReference type="AlphaFoldDB" id="T0ZG99"/>
<evidence type="ECO:0000256" key="5">
    <source>
        <dbReference type="ARBA" id="ARBA00023004"/>
    </source>
</evidence>
<keyword evidence="6" id="KW-0406">Ion transport</keyword>
<evidence type="ECO:0000256" key="2">
    <source>
        <dbReference type="ARBA" id="ARBA00022448"/>
    </source>
</evidence>
<sequence>MEALTGRTLQQLNVQTFSDYVKYLPAVSTATVGPGQGQIFMRGLSTGGIDTQGQGAVGGFPNVAVYLNNQSAMLLGRNLDIYAVDLKRIEVLEGPQGTLFGAGAEAGVIRYITNKPVLDATQVDVNAGYGITAHGGPNTNANAVLNIPLVRHKLAARIVIFTDHR</sequence>
<feature type="domain" description="TonB-dependent receptor plug" evidence="10">
    <location>
        <begin position="3"/>
        <end position="108"/>
    </location>
</feature>
<evidence type="ECO:0000256" key="8">
    <source>
        <dbReference type="ARBA" id="ARBA00023136"/>
    </source>
</evidence>
<evidence type="ECO:0000256" key="7">
    <source>
        <dbReference type="ARBA" id="ARBA00023077"/>
    </source>
</evidence>
<reference evidence="11" key="1">
    <citation type="submission" date="2013-08" db="EMBL/GenBank/DDBJ databases">
        <authorList>
            <person name="Mendez C."/>
            <person name="Richter M."/>
            <person name="Ferrer M."/>
            <person name="Sanchez J."/>
        </authorList>
    </citation>
    <scope>NUCLEOTIDE SEQUENCE</scope>
</reference>